<organism evidence="2 3">
    <name type="scientific">Sporosarcina pasteurii</name>
    <name type="common">Bacillus pasteurii</name>
    <dbReference type="NCBI Taxonomy" id="1474"/>
    <lineage>
        <taxon>Bacteria</taxon>
        <taxon>Bacillati</taxon>
        <taxon>Bacillota</taxon>
        <taxon>Bacilli</taxon>
        <taxon>Bacillales</taxon>
        <taxon>Caryophanaceae</taxon>
        <taxon>Sporosarcina</taxon>
    </lineage>
</organism>
<accession>A0A380BNF4</accession>
<evidence type="ECO:0000259" key="1">
    <source>
        <dbReference type="SMART" id="SM00857"/>
    </source>
</evidence>
<name>A0A380BNF4_SPOPA</name>
<proteinExistence type="predicted"/>
<dbReference type="OrthoDB" id="9811097at2"/>
<dbReference type="SUPFAM" id="SSF53041">
    <property type="entry name" value="Resolvase-like"/>
    <property type="match status" value="1"/>
</dbReference>
<evidence type="ECO:0000313" key="3">
    <source>
        <dbReference type="Proteomes" id="UP000254519"/>
    </source>
</evidence>
<dbReference type="EMBL" id="UGYZ01000002">
    <property type="protein sequence ID" value="SUJ03261.1"/>
    <property type="molecule type" value="Genomic_DNA"/>
</dbReference>
<dbReference type="Pfam" id="PF00239">
    <property type="entry name" value="Resolvase"/>
    <property type="match status" value="1"/>
</dbReference>
<dbReference type="CDD" id="cd00338">
    <property type="entry name" value="Ser_Recombinase"/>
    <property type="match status" value="1"/>
</dbReference>
<dbReference type="GO" id="GO:0000150">
    <property type="term" value="F:DNA strand exchange activity"/>
    <property type="evidence" value="ECO:0007669"/>
    <property type="project" value="InterPro"/>
</dbReference>
<sequence length="121" mass="13893">MKNLQSDAAIYCRTNSLENMKQLQNLVAYAKVNGLNPIILTDLASGVGYRPSLNLLLKLIRSKEINTIIIRSYTRLSRDKNELTAILDEFKKYNVKIISTEMPNEVVHQNIRQTIQWTLSN</sequence>
<dbReference type="InterPro" id="IPR006119">
    <property type="entry name" value="Resolv_N"/>
</dbReference>
<dbReference type="GO" id="GO:0003677">
    <property type="term" value="F:DNA binding"/>
    <property type="evidence" value="ECO:0007669"/>
    <property type="project" value="InterPro"/>
</dbReference>
<dbReference type="SMART" id="SM00857">
    <property type="entry name" value="Resolvase"/>
    <property type="match status" value="1"/>
</dbReference>
<keyword evidence="3" id="KW-1185">Reference proteome</keyword>
<dbReference type="InterPro" id="IPR036162">
    <property type="entry name" value="Resolvase-like_N_sf"/>
</dbReference>
<dbReference type="AlphaFoldDB" id="A0A380BNF4"/>
<dbReference type="Gene3D" id="3.40.50.1390">
    <property type="entry name" value="Resolvase, N-terminal catalytic domain"/>
    <property type="match status" value="1"/>
</dbReference>
<gene>
    <name evidence="2" type="ORF">NCTC4822_01383</name>
</gene>
<dbReference type="RefSeq" id="WP_115360755.1">
    <property type="nucleotide sequence ID" value="NZ_CP038012.1"/>
</dbReference>
<feature type="domain" description="Resolvase/invertase-type recombinase catalytic" evidence="1">
    <location>
        <begin position="8"/>
        <end position="117"/>
    </location>
</feature>
<reference evidence="2 3" key="1">
    <citation type="submission" date="2018-06" db="EMBL/GenBank/DDBJ databases">
        <authorList>
            <consortium name="Pathogen Informatics"/>
            <person name="Doyle S."/>
        </authorList>
    </citation>
    <scope>NUCLEOTIDE SEQUENCE [LARGE SCALE GENOMIC DNA]</scope>
    <source>
        <strain evidence="3">ATCC 11859 / DSM 33 / NCIB 8841 / NCTC 4822</strain>
    </source>
</reference>
<evidence type="ECO:0000313" key="2">
    <source>
        <dbReference type="EMBL" id="SUJ03261.1"/>
    </source>
</evidence>
<dbReference type="Proteomes" id="UP000254519">
    <property type="component" value="Unassembled WGS sequence"/>
</dbReference>
<protein>
    <submittedName>
        <fullName evidence="2">Resolvase, N terminal domain</fullName>
    </submittedName>
</protein>